<feature type="compositionally biased region" description="Polar residues" evidence="1">
    <location>
        <begin position="463"/>
        <end position="472"/>
    </location>
</feature>
<gene>
    <name evidence="2" type="ORF">IFM60648_00018</name>
</gene>
<dbReference type="Proteomes" id="UP000465220">
    <property type="component" value="Unassembled WGS sequence"/>
</dbReference>
<feature type="region of interest" description="Disordered" evidence="1">
    <location>
        <begin position="420"/>
        <end position="472"/>
    </location>
</feature>
<comment type="caution">
    <text evidence="2">The sequence shown here is derived from an EMBL/GenBank/DDBJ whole genome shotgun (WGS) entry which is preliminary data.</text>
</comment>
<evidence type="ECO:0000313" key="3">
    <source>
        <dbReference type="Proteomes" id="UP000465220"/>
    </source>
</evidence>
<feature type="compositionally biased region" description="Low complexity" evidence="1">
    <location>
        <begin position="528"/>
        <end position="541"/>
    </location>
</feature>
<feature type="compositionally biased region" description="Basic residues" evidence="1">
    <location>
        <begin position="437"/>
        <end position="447"/>
    </location>
</feature>
<reference evidence="2 3" key="1">
    <citation type="submission" date="2020-01" db="EMBL/GenBank/DDBJ databases">
        <title>Draft genome sequence of Aspergillus lentulus IFM 60648.</title>
        <authorList>
            <person name="Takahashi H."/>
            <person name="Yaguchi T."/>
        </authorList>
    </citation>
    <scope>NUCLEOTIDE SEQUENCE [LARGE SCALE GENOMIC DNA]</scope>
    <source>
        <strain evidence="2 3">IFM 60648</strain>
    </source>
</reference>
<dbReference type="EMBL" id="BLKI01000001">
    <property type="protein sequence ID" value="GFF60774.1"/>
    <property type="molecule type" value="Genomic_DNA"/>
</dbReference>
<sequence>MSSPLRPQFFCARPNGTLVPLIAVDELPIHVNIRSAPRVLSPGDTQGMTSLGTVGPRCSFYVVESALPFSRFQFPVDAPNVPGQRAREYGNQGQGPAPRYMPDENGVAPQQRLGIQSLYPQSNGQNWVMPTPPPNHGWIVPANVGTAPNAGAVAGHTAGNGGGTPRLGSHQKKEYCSYWIRHGECDYQQQGMVQSMTTGNRQVRGNNHVGCLFKHEMPTDRSMLEKLGLRDIPRWYRDKYNVPSLLSGGGNQTRESRALAGLLDDAASDRGAARGSRLAIGATAEHSDTERSTKGKGAVSMHQPAPLALPGRPNFSNVSSPRGSAHHHGSKQAQGVQLQTSSSHVRNQGGQVHASAPQNRGANPHNKKIDLLSFDPLPDYASADLSRSGQQIISDPKEPAKRDEFLRGLHDMFAATTVPGKTNTVSADTDVFASQPRTKRVQPKSRRLFQDRPAAPNPAPNGGTETTAADSNLIRQQSVRLYNLAAEAVKDFDDDEDDDFFVPPKTGVGVVQGTPRSSESPRHRRSSSTESCLSCSEPSPTAYLNSRARNDEDDDGRLRPLLPPIGMFTHKNPTVLKRPAVTSPDDISGMGGGRAK</sequence>
<keyword evidence="3" id="KW-1185">Reference proteome</keyword>
<feature type="region of interest" description="Disordered" evidence="1">
    <location>
        <begin position="494"/>
        <end position="596"/>
    </location>
</feature>
<protein>
    <submittedName>
        <fullName evidence="2">Chromatin remodeling factor mit1</fullName>
    </submittedName>
</protein>
<evidence type="ECO:0000313" key="2">
    <source>
        <dbReference type="EMBL" id="GFF60774.1"/>
    </source>
</evidence>
<accession>A0ABQ0ZQX3</accession>
<feature type="region of interest" description="Disordered" evidence="1">
    <location>
        <begin position="268"/>
        <end position="373"/>
    </location>
</feature>
<proteinExistence type="predicted"/>
<organism evidence="2 3">
    <name type="scientific">Aspergillus lentulus</name>
    <dbReference type="NCBI Taxonomy" id="293939"/>
    <lineage>
        <taxon>Eukaryota</taxon>
        <taxon>Fungi</taxon>
        <taxon>Dikarya</taxon>
        <taxon>Ascomycota</taxon>
        <taxon>Pezizomycotina</taxon>
        <taxon>Eurotiomycetes</taxon>
        <taxon>Eurotiomycetidae</taxon>
        <taxon>Eurotiales</taxon>
        <taxon>Aspergillaceae</taxon>
        <taxon>Aspergillus</taxon>
        <taxon>Aspergillus subgen. Fumigati</taxon>
    </lineage>
</organism>
<feature type="region of interest" description="Disordered" evidence="1">
    <location>
        <begin position="84"/>
        <end position="107"/>
    </location>
</feature>
<name>A0ABQ0ZQX3_ASPLE</name>
<evidence type="ECO:0000256" key="1">
    <source>
        <dbReference type="SAM" id="MobiDB-lite"/>
    </source>
</evidence>
<feature type="compositionally biased region" description="Polar residues" evidence="1">
    <location>
        <begin position="331"/>
        <end position="361"/>
    </location>
</feature>